<dbReference type="STRING" id="1472767.AOX59_09000"/>
<dbReference type="Gene3D" id="1.50.10.150">
    <property type="entry name" value="Voltage-dependent anion channel"/>
    <property type="match status" value="1"/>
</dbReference>
<feature type="transmembrane region" description="Helical" evidence="1">
    <location>
        <begin position="357"/>
        <end position="376"/>
    </location>
</feature>
<organism evidence="2 3">
    <name type="scientific">Lentibacillus amyloliquefaciens</name>
    <dbReference type="NCBI Taxonomy" id="1472767"/>
    <lineage>
        <taxon>Bacteria</taxon>
        <taxon>Bacillati</taxon>
        <taxon>Bacillota</taxon>
        <taxon>Bacilli</taxon>
        <taxon>Bacillales</taxon>
        <taxon>Bacillaceae</taxon>
        <taxon>Lentibacillus</taxon>
    </lineage>
</organism>
<dbReference type="Proteomes" id="UP000050331">
    <property type="component" value="Chromosome"/>
</dbReference>
<evidence type="ECO:0000313" key="3">
    <source>
        <dbReference type="Proteomes" id="UP000050331"/>
    </source>
</evidence>
<sequence>MNNLSINLPYLNVIIITFLHYYDEISHKNDIIFTENLIRVLVFMLLKGDYNKIEPASGAIIMACGIFLIGAVEAFPTLDVEYGKYLAFFLLIAWVIIYKDLSIQFFHRDFLVPFIQNPVNSFVIGTWIAGVSVLCNVFLRYFPEILLLTQAMAIFNTFLWLFFLVNCFYNFKQLLFDYTDFPVHGAILLSTVGTQSIVILLNNVFFQLPVYFAEAMIVLGLVFYLAGTILLFNRYIRHHNWTLADDWANTNCIIHGALSITGLAIVTTNTFTPGFVTYFWFLVFILLIIVEAIEVLRVVNRIKQYGWNKAFFTYDVTQWSRNFTFGMFYTFTLVMQANPFYPIAEGLYNFQRTFLDYWAWVVLAAILWEIAIFIKARLTELYNEKLILTNTNQKEG</sequence>
<keyword evidence="1" id="KW-1133">Transmembrane helix</keyword>
<feature type="transmembrane region" description="Helical" evidence="1">
    <location>
        <begin position="82"/>
        <end position="98"/>
    </location>
</feature>
<reference evidence="2 3" key="1">
    <citation type="submission" date="2016-01" db="EMBL/GenBank/DDBJ databases">
        <title>Complete genome sequence of strain Lentibacillus amyloliquefaciens LAM0015T isolated from saline sediment.</title>
        <authorList>
            <person name="Wang J.-L."/>
            <person name="He M.-X."/>
        </authorList>
    </citation>
    <scope>NUCLEOTIDE SEQUENCE [LARGE SCALE GENOMIC DNA]</scope>
    <source>
        <strain evidence="2 3">LAM0015</strain>
    </source>
</reference>
<feature type="transmembrane region" description="Helical" evidence="1">
    <location>
        <begin position="278"/>
        <end position="299"/>
    </location>
</feature>
<dbReference type="InterPro" id="IPR038665">
    <property type="entry name" value="Voltage-dep_anion_channel_sf"/>
</dbReference>
<protein>
    <submittedName>
        <fullName evidence="2">Uncharacterized protein</fullName>
    </submittedName>
</protein>
<feature type="transmembrane region" description="Helical" evidence="1">
    <location>
        <begin position="252"/>
        <end position="272"/>
    </location>
</feature>
<proteinExistence type="predicted"/>
<dbReference type="AlphaFoldDB" id="A0A0U4F571"/>
<keyword evidence="3" id="KW-1185">Reference proteome</keyword>
<feature type="transmembrane region" description="Helical" evidence="1">
    <location>
        <begin position="56"/>
        <end position="76"/>
    </location>
</feature>
<evidence type="ECO:0000256" key="1">
    <source>
        <dbReference type="SAM" id="Phobius"/>
    </source>
</evidence>
<feature type="transmembrane region" description="Helical" evidence="1">
    <location>
        <begin position="119"/>
        <end position="139"/>
    </location>
</feature>
<name>A0A0U4F571_9BACI</name>
<gene>
    <name evidence="2" type="ORF">AOX59_09000</name>
</gene>
<feature type="transmembrane region" description="Helical" evidence="1">
    <location>
        <begin position="181"/>
        <end position="205"/>
    </location>
</feature>
<feature type="transmembrane region" description="Helical" evidence="1">
    <location>
        <begin position="211"/>
        <end position="232"/>
    </location>
</feature>
<accession>A0A0U4F571</accession>
<keyword evidence="1" id="KW-0812">Transmembrane</keyword>
<dbReference type="RefSeq" id="WP_068444866.1">
    <property type="nucleotide sequence ID" value="NZ_CP013862.1"/>
</dbReference>
<evidence type="ECO:0000313" key="2">
    <source>
        <dbReference type="EMBL" id="ALX48742.1"/>
    </source>
</evidence>
<dbReference type="KEGG" id="lao:AOX59_09000"/>
<feature type="transmembrane region" description="Helical" evidence="1">
    <location>
        <begin position="145"/>
        <end position="169"/>
    </location>
</feature>
<dbReference type="EMBL" id="CP013862">
    <property type="protein sequence ID" value="ALX48742.1"/>
    <property type="molecule type" value="Genomic_DNA"/>
</dbReference>
<feature type="transmembrane region" description="Helical" evidence="1">
    <location>
        <begin position="319"/>
        <end position="337"/>
    </location>
</feature>
<dbReference type="OrthoDB" id="2734473at2"/>
<keyword evidence="1" id="KW-0472">Membrane</keyword>